<dbReference type="Proteomes" id="UP000030671">
    <property type="component" value="Unassembled WGS sequence"/>
</dbReference>
<dbReference type="KEGG" id="hir:HETIRDRAFT_327930"/>
<dbReference type="OrthoDB" id="3227035at2759"/>
<dbReference type="SUPFAM" id="SSF54909">
    <property type="entry name" value="Dimeric alpha+beta barrel"/>
    <property type="match status" value="2"/>
</dbReference>
<dbReference type="InParanoid" id="W4JTC6"/>
<dbReference type="HOGENOM" id="CLU_101366_0_0_1"/>
<protein>
    <recommendedName>
        <fullName evidence="3">ABM domain-containing protein</fullName>
    </recommendedName>
</protein>
<proteinExistence type="predicted"/>
<dbReference type="GeneID" id="20671372"/>
<dbReference type="InterPro" id="IPR011008">
    <property type="entry name" value="Dimeric_a/b-barrel"/>
</dbReference>
<dbReference type="EMBL" id="KI925464">
    <property type="protein sequence ID" value="ETW76355.1"/>
    <property type="molecule type" value="Genomic_DNA"/>
</dbReference>
<keyword evidence="2" id="KW-1185">Reference proteome</keyword>
<dbReference type="RefSeq" id="XP_009551275.1">
    <property type="nucleotide sequence ID" value="XM_009552980.1"/>
</dbReference>
<organism evidence="1 2">
    <name type="scientific">Heterobasidion irregulare (strain TC 32-1)</name>
    <dbReference type="NCBI Taxonomy" id="747525"/>
    <lineage>
        <taxon>Eukaryota</taxon>
        <taxon>Fungi</taxon>
        <taxon>Dikarya</taxon>
        <taxon>Basidiomycota</taxon>
        <taxon>Agaricomycotina</taxon>
        <taxon>Agaricomycetes</taxon>
        <taxon>Russulales</taxon>
        <taxon>Bondarzewiaceae</taxon>
        <taxon>Heterobasidion</taxon>
        <taxon>Heterobasidion annosum species complex</taxon>
    </lineage>
</organism>
<name>W4JTC6_HETIT</name>
<accession>W4JTC6</accession>
<reference evidence="1 2" key="1">
    <citation type="journal article" date="2012" name="New Phytol.">
        <title>Insight into trade-off between wood decay and parasitism from the genome of a fungal forest pathogen.</title>
        <authorList>
            <person name="Olson A."/>
            <person name="Aerts A."/>
            <person name="Asiegbu F."/>
            <person name="Belbahri L."/>
            <person name="Bouzid O."/>
            <person name="Broberg A."/>
            <person name="Canback B."/>
            <person name="Coutinho P.M."/>
            <person name="Cullen D."/>
            <person name="Dalman K."/>
            <person name="Deflorio G."/>
            <person name="van Diepen L.T."/>
            <person name="Dunand C."/>
            <person name="Duplessis S."/>
            <person name="Durling M."/>
            <person name="Gonthier P."/>
            <person name="Grimwood J."/>
            <person name="Fossdal C.G."/>
            <person name="Hansson D."/>
            <person name="Henrissat B."/>
            <person name="Hietala A."/>
            <person name="Himmelstrand K."/>
            <person name="Hoffmeister D."/>
            <person name="Hogberg N."/>
            <person name="James T.Y."/>
            <person name="Karlsson M."/>
            <person name="Kohler A."/>
            <person name="Kues U."/>
            <person name="Lee Y.H."/>
            <person name="Lin Y.C."/>
            <person name="Lind M."/>
            <person name="Lindquist E."/>
            <person name="Lombard V."/>
            <person name="Lucas S."/>
            <person name="Lunden K."/>
            <person name="Morin E."/>
            <person name="Murat C."/>
            <person name="Park J."/>
            <person name="Raffaello T."/>
            <person name="Rouze P."/>
            <person name="Salamov A."/>
            <person name="Schmutz J."/>
            <person name="Solheim H."/>
            <person name="Stahlberg J."/>
            <person name="Velez H."/>
            <person name="de Vries R.P."/>
            <person name="Wiebenga A."/>
            <person name="Woodward S."/>
            <person name="Yakovlev I."/>
            <person name="Garbelotto M."/>
            <person name="Martin F."/>
            <person name="Grigoriev I.V."/>
            <person name="Stenlid J."/>
        </authorList>
    </citation>
    <scope>NUCLEOTIDE SEQUENCE [LARGE SCALE GENOMIC DNA]</scope>
    <source>
        <strain evidence="1 2">TC 32-1</strain>
    </source>
</reference>
<dbReference type="Gene3D" id="3.30.70.100">
    <property type="match status" value="2"/>
</dbReference>
<dbReference type="STRING" id="747525.W4JTC6"/>
<evidence type="ECO:0008006" key="3">
    <source>
        <dbReference type="Google" id="ProtNLM"/>
    </source>
</evidence>
<evidence type="ECO:0000313" key="1">
    <source>
        <dbReference type="EMBL" id="ETW76355.1"/>
    </source>
</evidence>
<evidence type="ECO:0000313" key="2">
    <source>
        <dbReference type="Proteomes" id="UP000030671"/>
    </source>
</evidence>
<sequence length="212" mass="23035">VKFSVNGTIVPKPTQVSQTRNLLITGRTLIEAEPRTLHWFSFEVDTKADEPARFGIFDAFATDADRAEHLAAGFAQAAVAATDQLFDRPLEIENVGLLAHKVVPDGSKEEVGVKFGVRVKFTVKPEHASEANAVLNRLASDVAREDGTPYWFALAWPDNNTFGIFDAFYDEAGRQAHLSGVGAKTFLGAIEGIVSSPPSLELVEVLARKNLV</sequence>
<dbReference type="AlphaFoldDB" id="W4JTC6"/>
<feature type="non-terminal residue" evidence="1">
    <location>
        <position position="1"/>
    </location>
</feature>
<gene>
    <name evidence="1" type="ORF">HETIRDRAFT_327930</name>
</gene>
<dbReference type="eggNOG" id="ENOG502RCZD">
    <property type="taxonomic scope" value="Eukaryota"/>
</dbReference>